<evidence type="ECO:0000259" key="6">
    <source>
        <dbReference type="Pfam" id="PF11806"/>
    </source>
</evidence>
<dbReference type="Gene3D" id="2.60.40.10">
    <property type="entry name" value="Immunoglobulins"/>
    <property type="match status" value="1"/>
</dbReference>
<feature type="region of interest" description="Disordered" evidence="5">
    <location>
        <begin position="89"/>
        <end position="125"/>
    </location>
</feature>
<dbReference type="Proteomes" id="UP000603200">
    <property type="component" value="Unassembled WGS sequence"/>
</dbReference>
<keyword evidence="3" id="KW-0378">Hydrolase</keyword>
<dbReference type="Pfam" id="PF11806">
    <property type="entry name" value="Enterochelin_N"/>
    <property type="match status" value="1"/>
</dbReference>
<dbReference type="SUPFAM" id="SSF53474">
    <property type="entry name" value="alpha/beta-Hydrolases"/>
    <property type="match status" value="1"/>
</dbReference>
<feature type="domain" description="Enterochelin esterase N-terminal" evidence="6">
    <location>
        <begin position="52"/>
        <end position="140"/>
    </location>
</feature>
<dbReference type="InterPro" id="IPR021764">
    <property type="entry name" value="Enterochelin_esterase_N"/>
</dbReference>
<dbReference type="InterPro" id="IPR000801">
    <property type="entry name" value="Esterase-like"/>
</dbReference>
<dbReference type="InterPro" id="IPR014756">
    <property type="entry name" value="Ig_E-set"/>
</dbReference>
<organism evidence="7 8">
    <name type="scientific">Winogradskya humida</name>
    <dbReference type="NCBI Taxonomy" id="113566"/>
    <lineage>
        <taxon>Bacteria</taxon>
        <taxon>Bacillati</taxon>
        <taxon>Actinomycetota</taxon>
        <taxon>Actinomycetes</taxon>
        <taxon>Micromonosporales</taxon>
        <taxon>Micromonosporaceae</taxon>
        <taxon>Winogradskya</taxon>
    </lineage>
</organism>
<gene>
    <name evidence="7" type="ORF">Ahu01nite_010080</name>
</gene>
<dbReference type="Gene3D" id="3.40.50.1820">
    <property type="entry name" value="alpha/beta hydrolase"/>
    <property type="match status" value="1"/>
</dbReference>
<dbReference type="RefSeq" id="WP_203835185.1">
    <property type="nucleotide sequence ID" value="NZ_BAAATV010000004.1"/>
</dbReference>
<evidence type="ECO:0000256" key="1">
    <source>
        <dbReference type="ARBA" id="ARBA00004496"/>
    </source>
</evidence>
<dbReference type="PANTHER" id="PTHR48098">
    <property type="entry name" value="ENTEROCHELIN ESTERASE-RELATED"/>
    <property type="match status" value="1"/>
</dbReference>
<dbReference type="EMBL" id="BOMN01000013">
    <property type="protein sequence ID" value="GIE17906.1"/>
    <property type="molecule type" value="Genomic_DNA"/>
</dbReference>
<sequence>MLAADLWQQAVAGGGPVISPVDARGLMVAGGLVDVSFVWRGEAERTSVGWGTQQPMERAPGTDIWQRTFRLPATMRTIYYFSHIAVDEHRPPPGDSGSGPTHVDPLNPDRLLFPGDPDDPTDRDGWVSVLTLPRAAPQTWCLPRPGVPAGTVERVELDGGHRVAIYRPSSGTSGRGGQPGGFRAGLPAVIVFDGYLARTMMAMPVTIDNLIAAGEIPPLVAIFVDGTDETRLEDLAPSSEKTTRFMIRELMPWARRVHGISPYPQDVALAGMSLGGLTAAALALRAPEVFGAVISHSGSFWWPAPAGGDPEWLTREVARRPRADVRFYLDVGDRERQIFLPGVPDQVTVNRRMRDALRARGYPVTYAEYPGEHDYVNWRNTFADGLRAVFGHHPTR</sequence>
<proteinExistence type="inferred from homology"/>
<dbReference type="SUPFAM" id="SSF81296">
    <property type="entry name" value="E set domains"/>
    <property type="match status" value="1"/>
</dbReference>
<keyword evidence="2" id="KW-0963">Cytoplasm</keyword>
<name>A0ABQ3ZH56_9ACTN</name>
<evidence type="ECO:0000256" key="4">
    <source>
        <dbReference type="ARBA" id="ARBA00024201"/>
    </source>
</evidence>
<protein>
    <recommendedName>
        <fullName evidence="6">Enterochelin esterase N-terminal domain-containing protein</fullName>
    </recommendedName>
</protein>
<dbReference type="InterPro" id="IPR013783">
    <property type="entry name" value="Ig-like_fold"/>
</dbReference>
<comment type="subcellular location">
    <subcellularLocation>
        <location evidence="1">Cytoplasm</location>
    </subcellularLocation>
</comment>
<evidence type="ECO:0000256" key="2">
    <source>
        <dbReference type="ARBA" id="ARBA00022490"/>
    </source>
</evidence>
<dbReference type="Pfam" id="PF00756">
    <property type="entry name" value="Esterase"/>
    <property type="match status" value="1"/>
</dbReference>
<evidence type="ECO:0000256" key="5">
    <source>
        <dbReference type="SAM" id="MobiDB-lite"/>
    </source>
</evidence>
<accession>A0ABQ3ZH56</accession>
<comment type="similarity">
    <text evidence="4">Belongs to the Fes family.</text>
</comment>
<dbReference type="PANTHER" id="PTHR48098:SF3">
    <property type="entry name" value="IRON(III) ENTEROBACTIN ESTERASE"/>
    <property type="match status" value="1"/>
</dbReference>
<comment type="caution">
    <text evidence="7">The sequence shown here is derived from an EMBL/GenBank/DDBJ whole genome shotgun (WGS) entry which is preliminary data.</text>
</comment>
<reference evidence="7 8" key="1">
    <citation type="submission" date="2021-01" db="EMBL/GenBank/DDBJ databases">
        <title>Whole genome shotgun sequence of Actinoplanes humidus NBRC 14915.</title>
        <authorList>
            <person name="Komaki H."/>
            <person name="Tamura T."/>
        </authorList>
    </citation>
    <scope>NUCLEOTIDE SEQUENCE [LARGE SCALE GENOMIC DNA]</scope>
    <source>
        <strain evidence="7 8">NBRC 14915</strain>
    </source>
</reference>
<dbReference type="InterPro" id="IPR029058">
    <property type="entry name" value="AB_hydrolase_fold"/>
</dbReference>
<dbReference type="InterPro" id="IPR050583">
    <property type="entry name" value="Mycobacterial_A85_antigen"/>
</dbReference>
<keyword evidence="8" id="KW-1185">Reference proteome</keyword>
<evidence type="ECO:0000313" key="7">
    <source>
        <dbReference type="EMBL" id="GIE17906.1"/>
    </source>
</evidence>
<evidence type="ECO:0000313" key="8">
    <source>
        <dbReference type="Proteomes" id="UP000603200"/>
    </source>
</evidence>
<evidence type="ECO:0000256" key="3">
    <source>
        <dbReference type="ARBA" id="ARBA00022801"/>
    </source>
</evidence>